<evidence type="ECO:0000256" key="1">
    <source>
        <dbReference type="SAM" id="Phobius"/>
    </source>
</evidence>
<gene>
    <name evidence="4" type="ORF">CAUJ_LOCUS3357</name>
</gene>
<feature type="domain" description="Fibronectin type-III" evidence="3">
    <location>
        <begin position="133"/>
        <end position="203"/>
    </location>
</feature>
<keyword evidence="2" id="KW-0732">Signal</keyword>
<feature type="chain" id="PRO_5035797621" description="Fibronectin type-III domain-containing protein" evidence="2">
    <location>
        <begin position="16"/>
        <end position="481"/>
    </location>
</feature>
<feature type="domain" description="Fibronectin type-III" evidence="3">
    <location>
        <begin position="223"/>
        <end position="302"/>
    </location>
</feature>
<feature type="transmembrane region" description="Helical" evidence="1">
    <location>
        <begin position="434"/>
        <end position="457"/>
    </location>
</feature>
<comment type="caution">
    <text evidence="4">The sequence shown here is derived from an EMBL/GenBank/DDBJ whole genome shotgun (WGS) entry which is preliminary data.</text>
</comment>
<dbReference type="EMBL" id="CAJGYM010000006">
    <property type="protein sequence ID" value="CAD6187438.1"/>
    <property type="molecule type" value="Genomic_DNA"/>
</dbReference>
<keyword evidence="1" id="KW-1133">Transmembrane helix</keyword>
<keyword evidence="1" id="KW-0812">Transmembrane</keyword>
<feature type="signal peptide" evidence="2">
    <location>
        <begin position="1"/>
        <end position="15"/>
    </location>
</feature>
<evidence type="ECO:0000313" key="5">
    <source>
        <dbReference type="Proteomes" id="UP000835052"/>
    </source>
</evidence>
<dbReference type="OrthoDB" id="5783913at2759"/>
<dbReference type="InterPro" id="IPR036116">
    <property type="entry name" value="FN3_sf"/>
</dbReference>
<feature type="domain" description="Fibronectin type-III" evidence="3">
    <location>
        <begin position="329"/>
        <end position="413"/>
    </location>
</feature>
<dbReference type="AlphaFoldDB" id="A0A8S1GY87"/>
<protein>
    <recommendedName>
        <fullName evidence="3">Fibronectin type-III domain-containing protein</fullName>
    </recommendedName>
</protein>
<evidence type="ECO:0000259" key="3">
    <source>
        <dbReference type="SMART" id="SM00060"/>
    </source>
</evidence>
<keyword evidence="1" id="KW-0472">Membrane</keyword>
<proteinExistence type="predicted"/>
<dbReference type="Proteomes" id="UP000835052">
    <property type="component" value="Unassembled WGS sequence"/>
</dbReference>
<dbReference type="SUPFAM" id="SSF49265">
    <property type="entry name" value="Fibronectin type III"/>
    <property type="match status" value="2"/>
</dbReference>
<accession>A0A8S1GY87</accession>
<keyword evidence="5" id="KW-1185">Reference proteome</keyword>
<reference evidence="4" key="1">
    <citation type="submission" date="2020-10" db="EMBL/GenBank/DDBJ databases">
        <authorList>
            <person name="Kikuchi T."/>
        </authorList>
    </citation>
    <scope>NUCLEOTIDE SEQUENCE</scope>
    <source>
        <strain evidence="4">NKZ352</strain>
    </source>
</reference>
<dbReference type="SMART" id="SM00060">
    <property type="entry name" value="FN3"/>
    <property type="match status" value="3"/>
</dbReference>
<organism evidence="4 5">
    <name type="scientific">Caenorhabditis auriculariae</name>
    <dbReference type="NCBI Taxonomy" id="2777116"/>
    <lineage>
        <taxon>Eukaryota</taxon>
        <taxon>Metazoa</taxon>
        <taxon>Ecdysozoa</taxon>
        <taxon>Nematoda</taxon>
        <taxon>Chromadorea</taxon>
        <taxon>Rhabditida</taxon>
        <taxon>Rhabditina</taxon>
        <taxon>Rhabditomorpha</taxon>
        <taxon>Rhabditoidea</taxon>
        <taxon>Rhabditidae</taxon>
        <taxon>Peloderinae</taxon>
        <taxon>Caenorhabditis</taxon>
    </lineage>
</organism>
<name>A0A8S1GY87_9PELO</name>
<dbReference type="InterPro" id="IPR003961">
    <property type="entry name" value="FN3_dom"/>
</dbReference>
<evidence type="ECO:0000256" key="2">
    <source>
        <dbReference type="SAM" id="SignalP"/>
    </source>
</evidence>
<sequence length="481" mass="53029">MRLIGLFCLFSTCSTFVVLPYIQIDFAHMYRVAQCKAKCAEKYGKPAKRDLLDGSQEEFFDVTSEDNVKCELGCQHYIRGYKKSNLTGSTLQGAKFWVESSAHTGRVGSSPISSVELLCQSPSTTYEMLDTYEGIIGLSRTRSSGPVQFVVQWKQRTYALGYYDESQWITASSEPDTLIKVEGLIPGVQYKFMISVIGPAGKLGETISSEWAEITSTVALKAPGGPLVVKNGYNSEQGVIAHVHFPRTAYDSCHYRLYVRNETGTVERDITVDPTVPILLPDLEFDSTYTVSLAALSTDGKTTSSVIASRFNSFQCRQVYGKGSIHCAPDPVTDIKVALRPNGTALISWTPSAEVDVILTYQVTHQAISGPCSQKPVSVYLSATSTQHELLLPRYDECQFLVRIINYDAIGREAQAETQISVDRPLSLSSQTIFQFPLVAITIVACLVILCIGFILCCHCRCSEKCPARISEKHSKVSAYP</sequence>
<evidence type="ECO:0000313" key="4">
    <source>
        <dbReference type="EMBL" id="CAD6187438.1"/>
    </source>
</evidence>
<dbReference type="Gene3D" id="2.60.40.10">
    <property type="entry name" value="Immunoglobulins"/>
    <property type="match status" value="1"/>
</dbReference>
<dbReference type="InterPro" id="IPR013783">
    <property type="entry name" value="Ig-like_fold"/>
</dbReference>